<dbReference type="InterPro" id="IPR019489">
    <property type="entry name" value="Clp_ATPase_C"/>
</dbReference>
<evidence type="ECO:0000256" key="1">
    <source>
        <dbReference type="ARBA" id="ARBA00008675"/>
    </source>
</evidence>
<dbReference type="AlphaFoldDB" id="A0A316UAD4"/>
<dbReference type="Gene3D" id="1.10.1780.10">
    <property type="entry name" value="Clp, N-terminal domain"/>
    <property type="match status" value="1"/>
</dbReference>
<dbReference type="InterPro" id="IPR041546">
    <property type="entry name" value="ClpA/ClpB_AAA_lid"/>
</dbReference>
<evidence type="ECO:0000259" key="9">
    <source>
        <dbReference type="PROSITE" id="PS51903"/>
    </source>
</evidence>
<dbReference type="GO" id="GO:0016887">
    <property type="term" value="F:ATP hydrolysis activity"/>
    <property type="evidence" value="ECO:0007669"/>
    <property type="project" value="InterPro"/>
</dbReference>
<sequence length="918" mass="100016">MTTPDFTDKAASSINTAVQLAKDYSHPHVVPAHIALALLTESSGPAASSSRPATPSGASANDSLFKSVLSKAGVTPSKVEDALRATLRKTPQQNPPPTDLSFNGAAAKVIKKASEIKATQHDNFVAQDHLLLALIQDPTIEALLKTHGLANTQLLVTAINQARGNRRVDTKTEGEFDALNKYCVDLTALAADGKIDPVIGRDEEIRRIARILSRRTKNNCALIGEPGVGKTAVAEGLAMRIVDRDVPPSLIARLLSLDTGALMAGAKYKGEYEERVKAVLDEIEKSQDAGTGIILFVDEAHLLMSGRGGDSGMDAANLIKPALARGKLRMIAATTTKEYREYIEKDPAFERRFSLVQVAEPTVDQCISILRGIKEKLENHHGATIKDSALVAAARLAKRYLSQRRLPDAAIDLVDEASADVSVTSETVPAQIDALQRRKVELEVAIHALAREAKKDPASKEALEAARKDLSELQETLAPALAQWESKRAKGDELNNAKRRLDELKAKAEAAERRYDLQTAADIRYGAIPDLEHRIAVLEDEERKRHESGEDEGQNVVGAEQIATIVARWTGIPVTKITEGELQKLLKLEKLLRKEVIGQPEAVKAVADAVRLSRSGLSDPGKPISFLFAGPSGTGKTLTAKALAKLLFDDESAMLRIDASEYSEKHSVSRLIGAAPGYVGYESGGQLTEKVRRRPFSVILVDELEKASREFVQIWLQVLDDGRLTDGQGRLVSFKDTVIIFTSNLGAQYINDSSADALTPETISLVNASLAAALPPEFRNRLSASVIFGKLTRNDIKAIVGARIREVQQRLRANGRRITVDVDEEAMAYLAERGYDPAMGARPLARVIQNELLSPLSILLLKGGILDNEVARVTYDSAKMKILVLPNHEVTEMDADMDDEDEYEMDMEDQDMKVEPLD</sequence>
<dbReference type="GO" id="GO:0005829">
    <property type="term" value="C:cytosol"/>
    <property type="evidence" value="ECO:0007669"/>
    <property type="project" value="TreeGrafter"/>
</dbReference>
<accession>A0A316UAD4</accession>
<dbReference type="GO" id="GO:0042026">
    <property type="term" value="P:protein refolding"/>
    <property type="evidence" value="ECO:0007669"/>
    <property type="project" value="TreeGrafter"/>
</dbReference>
<dbReference type="InterPro" id="IPR050130">
    <property type="entry name" value="ClpA_ClpB"/>
</dbReference>
<dbReference type="GO" id="GO:0051082">
    <property type="term" value="F:unfolded protein binding"/>
    <property type="evidence" value="ECO:0007669"/>
    <property type="project" value="TreeGrafter"/>
</dbReference>
<reference evidence="10 11" key="1">
    <citation type="journal article" date="2018" name="Mol. Biol. Evol.">
        <title>Broad Genomic Sampling Reveals a Smut Pathogenic Ancestry of the Fungal Clade Ustilaginomycotina.</title>
        <authorList>
            <person name="Kijpornyongpan T."/>
            <person name="Mondo S.J."/>
            <person name="Barry K."/>
            <person name="Sandor L."/>
            <person name="Lee J."/>
            <person name="Lipzen A."/>
            <person name="Pangilinan J."/>
            <person name="LaButti K."/>
            <person name="Hainaut M."/>
            <person name="Henrissat B."/>
            <person name="Grigoriev I.V."/>
            <person name="Spatafora J.W."/>
            <person name="Aime M.C."/>
        </authorList>
    </citation>
    <scope>NUCLEOTIDE SEQUENCE [LARGE SCALE GENOMIC DNA]</scope>
    <source>
        <strain evidence="10 11">MCA 4718</strain>
    </source>
</reference>
<dbReference type="PRINTS" id="PR00300">
    <property type="entry name" value="CLPPROTEASEA"/>
</dbReference>
<dbReference type="InterPro" id="IPR003593">
    <property type="entry name" value="AAA+_ATPase"/>
</dbReference>
<dbReference type="SMART" id="SM00382">
    <property type="entry name" value="AAA"/>
    <property type="match status" value="2"/>
</dbReference>
<evidence type="ECO:0000256" key="7">
    <source>
        <dbReference type="RuleBase" id="RU004432"/>
    </source>
</evidence>
<dbReference type="FunFam" id="3.40.50.300:FF:000025">
    <property type="entry name" value="ATP-dependent Clp protease subunit"/>
    <property type="match status" value="1"/>
</dbReference>
<dbReference type="RefSeq" id="XP_025348591.1">
    <property type="nucleotide sequence ID" value="XM_025492252.1"/>
</dbReference>
<keyword evidence="3 7" id="KW-0547">Nucleotide-binding</keyword>
<dbReference type="SUPFAM" id="SSF52540">
    <property type="entry name" value="P-loop containing nucleoside triphosphate hydrolases"/>
    <property type="match status" value="2"/>
</dbReference>
<evidence type="ECO:0000256" key="5">
    <source>
        <dbReference type="ARBA" id="ARBA00023186"/>
    </source>
</evidence>
<keyword evidence="2 6" id="KW-0677">Repeat</keyword>
<dbReference type="GO" id="GO:0070370">
    <property type="term" value="P:cellular heat acclimation"/>
    <property type="evidence" value="ECO:0007669"/>
    <property type="project" value="TreeGrafter"/>
</dbReference>
<dbReference type="Gene3D" id="3.40.50.300">
    <property type="entry name" value="P-loop containing nucleotide triphosphate hydrolases"/>
    <property type="match status" value="3"/>
</dbReference>
<dbReference type="InterPro" id="IPR004176">
    <property type="entry name" value="Clp_R_N"/>
</dbReference>
<dbReference type="SUPFAM" id="SSF81923">
    <property type="entry name" value="Double Clp-N motif"/>
    <property type="match status" value="1"/>
</dbReference>
<dbReference type="Gene3D" id="1.10.8.60">
    <property type="match status" value="1"/>
</dbReference>
<dbReference type="Proteomes" id="UP000245942">
    <property type="component" value="Unassembled WGS sequence"/>
</dbReference>
<dbReference type="STRING" id="1684307.A0A316UAD4"/>
<protein>
    <submittedName>
        <fullName evidence="10">Putative heat shock protein HSP104</fullName>
    </submittedName>
</protein>
<evidence type="ECO:0000313" key="11">
    <source>
        <dbReference type="Proteomes" id="UP000245942"/>
    </source>
</evidence>
<dbReference type="Pfam" id="PF00004">
    <property type="entry name" value="AAA"/>
    <property type="match status" value="1"/>
</dbReference>
<dbReference type="Pfam" id="PF07724">
    <property type="entry name" value="AAA_2"/>
    <property type="match status" value="1"/>
</dbReference>
<dbReference type="Pfam" id="PF17871">
    <property type="entry name" value="AAA_lid_9"/>
    <property type="match status" value="1"/>
</dbReference>
<dbReference type="InterPro" id="IPR018368">
    <property type="entry name" value="ClpA/B_CS1"/>
</dbReference>
<dbReference type="GO" id="GO:0005524">
    <property type="term" value="F:ATP binding"/>
    <property type="evidence" value="ECO:0007669"/>
    <property type="project" value="UniProtKB-KW"/>
</dbReference>
<evidence type="ECO:0000256" key="2">
    <source>
        <dbReference type="ARBA" id="ARBA00022737"/>
    </source>
</evidence>
<dbReference type="GeneID" id="37013986"/>
<dbReference type="Pfam" id="PF02861">
    <property type="entry name" value="Clp_N"/>
    <property type="match status" value="2"/>
</dbReference>
<dbReference type="InterPro" id="IPR003959">
    <property type="entry name" value="ATPase_AAA_core"/>
</dbReference>
<feature type="coiled-coil region" evidence="8">
    <location>
        <begin position="432"/>
        <end position="521"/>
    </location>
</feature>
<dbReference type="InterPro" id="IPR028299">
    <property type="entry name" value="ClpA/B_CS2"/>
</dbReference>
<evidence type="ECO:0000256" key="3">
    <source>
        <dbReference type="ARBA" id="ARBA00022741"/>
    </source>
</evidence>
<dbReference type="InterPro" id="IPR001270">
    <property type="entry name" value="ClpA/B"/>
</dbReference>
<dbReference type="CDD" id="cd00009">
    <property type="entry name" value="AAA"/>
    <property type="match status" value="1"/>
</dbReference>
<dbReference type="InterPro" id="IPR036628">
    <property type="entry name" value="Clp_N_dom_sf"/>
</dbReference>
<gene>
    <name evidence="10" type="ORF">BCV69DRAFT_282156</name>
</gene>
<evidence type="ECO:0000256" key="6">
    <source>
        <dbReference type="PROSITE-ProRule" id="PRU01251"/>
    </source>
</evidence>
<evidence type="ECO:0000313" key="10">
    <source>
        <dbReference type="EMBL" id="PWN21431.1"/>
    </source>
</evidence>
<dbReference type="PANTHER" id="PTHR11638">
    <property type="entry name" value="ATP-DEPENDENT CLP PROTEASE"/>
    <property type="match status" value="1"/>
</dbReference>
<dbReference type="PROSITE" id="PS51903">
    <property type="entry name" value="CLP_R"/>
    <property type="match status" value="1"/>
</dbReference>
<dbReference type="PROSITE" id="PS00871">
    <property type="entry name" value="CLPAB_2"/>
    <property type="match status" value="1"/>
</dbReference>
<dbReference type="CDD" id="cd19499">
    <property type="entry name" value="RecA-like_ClpB_Hsp104-like"/>
    <property type="match status" value="1"/>
</dbReference>
<dbReference type="InterPro" id="IPR027417">
    <property type="entry name" value="P-loop_NTPase"/>
</dbReference>
<dbReference type="GO" id="GO:0051087">
    <property type="term" value="F:protein-folding chaperone binding"/>
    <property type="evidence" value="ECO:0007669"/>
    <property type="project" value="TreeGrafter"/>
</dbReference>
<keyword evidence="11" id="KW-1185">Reference proteome</keyword>
<dbReference type="FunFam" id="3.40.50.300:FF:000120">
    <property type="entry name" value="ATP-dependent chaperone ClpB"/>
    <property type="match status" value="1"/>
</dbReference>
<dbReference type="OrthoDB" id="47330at2759"/>
<keyword evidence="4 7" id="KW-0067">ATP-binding</keyword>
<organism evidence="10 11">
    <name type="scientific">Pseudomicrostroma glucosiphilum</name>
    <dbReference type="NCBI Taxonomy" id="1684307"/>
    <lineage>
        <taxon>Eukaryota</taxon>
        <taxon>Fungi</taxon>
        <taxon>Dikarya</taxon>
        <taxon>Basidiomycota</taxon>
        <taxon>Ustilaginomycotina</taxon>
        <taxon>Exobasidiomycetes</taxon>
        <taxon>Microstromatales</taxon>
        <taxon>Microstromatales incertae sedis</taxon>
        <taxon>Pseudomicrostroma</taxon>
    </lineage>
</organism>
<feature type="domain" description="Clp R" evidence="9">
    <location>
        <begin position="3"/>
        <end position="165"/>
    </location>
</feature>
<keyword evidence="5 7" id="KW-0143">Chaperone</keyword>
<dbReference type="PANTHER" id="PTHR11638:SF18">
    <property type="entry name" value="HEAT SHOCK PROTEIN 104"/>
    <property type="match status" value="1"/>
</dbReference>
<name>A0A316UAD4_9BASI</name>
<evidence type="ECO:0000256" key="4">
    <source>
        <dbReference type="ARBA" id="ARBA00022840"/>
    </source>
</evidence>
<dbReference type="GO" id="GO:0043335">
    <property type="term" value="P:protein unfolding"/>
    <property type="evidence" value="ECO:0007669"/>
    <property type="project" value="TreeGrafter"/>
</dbReference>
<evidence type="ECO:0000256" key="8">
    <source>
        <dbReference type="SAM" id="Coils"/>
    </source>
</evidence>
<dbReference type="EMBL" id="KZ819325">
    <property type="protein sequence ID" value="PWN21431.1"/>
    <property type="molecule type" value="Genomic_DNA"/>
</dbReference>
<dbReference type="Pfam" id="PF10431">
    <property type="entry name" value="ClpB_D2-small"/>
    <property type="match status" value="1"/>
</dbReference>
<proteinExistence type="inferred from homology"/>
<dbReference type="SMART" id="SM01086">
    <property type="entry name" value="ClpB_D2-small"/>
    <property type="match status" value="1"/>
</dbReference>
<keyword evidence="10" id="KW-0346">Stress response</keyword>
<keyword evidence="8" id="KW-0175">Coiled coil</keyword>
<comment type="similarity">
    <text evidence="1 7">Belongs to the ClpA/ClpB family.</text>
</comment>
<dbReference type="PROSITE" id="PS00870">
    <property type="entry name" value="CLPAB_1"/>
    <property type="match status" value="1"/>
</dbReference>